<organism evidence="2 3">
    <name type="scientific">Sabulicella glaciei</name>
    <dbReference type="NCBI Taxonomy" id="2984948"/>
    <lineage>
        <taxon>Bacteria</taxon>
        <taxon>Pseudomonadati</taxon>
        <taxon>Pseudomonadota</taxon>
        <taxon>Alphaproteobacteria</taxon>
        <taxon>Acetobacterales</taxon>
        <taxon>Acetobacteraceae</taxon>
        <taxon>Sabulicella</taxon>
    </lineage>
</organism>
<keyword evidence="1" id="KW-0472">Membrane</keyword>
<comment type="caution">
    <text evidence="2">The sequence shown here is derived from an EMBL/GenBank/DDBJ whole genome shotgun (WGS) entry which is preliminary data.</text>
</comment>
<accession>A0ABT3NWN5</accession>
<reference evidence="2 3" key="1">
    <citation type="submission" date="2022-10" db="EMBL/GenBank/DDBJ databases">
        <title>Roseococcus glaciei nov., sp. nov., isolated from glacier.</title>
        <authorList>
            <person name="Liu Q."/>
            <person name="Xin Y.-H."/>
        </authorList>
    </citation>
    <scope>NUCLEOTIDE SEQUENCE [LARGE SCALE GENOMIC DNA]</scope>
    <source>
        <strain evidence="2 3">MDT2-1-1</strain>
    </source>
</reference>
<dbReference type="EMBL" id="JAPFQI010000009">
    <property type="protein sequence ID" value="MCW8086582.1"/>
    <property type="molecule type" value="Genomic_DNA"/>
</dbReference>
<evidence type="ECO:0000313" key="2">
    <source>
        <dbReference type="EMBL" id="MCW8086582.1"/>
    </source>
</evidence>
<proteinExistence type="predicted"/>
<evidence type="ECO:0000313" key="3">
    <source>
        <dbReference type="Proteomes" id="UP001526430"/>
    </source>
</evidence>
<keyword evidence="1" id="KW-0812">Transmembrane</keyword>
<evidence type="ECO:0000256" key="1">
    <source>
        <dbReference type="SAM" id="Phobius"/>
    </source>
</evidence>
<dbReference type="RefSeq" id="WP_301590652.1">
    <property type="nucleotide sequence ID" value="NZ_JAPFQI010000009.1"/>
</dbReference>
<dbReference type="Proteomes" id="UP001526430">
    <property type="component" value="Unassembled WGS sequence"/>
</dbReference>
<name>A0ABT3NWN5_9PROT</name>
<protein>
    <submittedName>
        <fullName evidence="2">Uncharacterized protein</fullName>
    </submittedName>
</protein>
<sequence length="62" mass="6750">MSGLFSLVTAAQLMWYIHLAGRDEAHCGVRRPGPLRFAAIVAYALNLGLFLGHFVGWPLVPA</sequence>
<keyword evidence="3" id="KW-1185">Reference proteome</keyword>
<feature type="transmembrane region" description="Helical" evidence="1">
    <location>
        <begin position="38"/>
        <end position="60"/>
    </location>
</feature>
<gene>
    <name evidence="2" type="ORF">OF850_13165</name>
</gene>
<keyword evidence="1" id="KW-1133">Transmembrane helix</keyword>